<dbReference type="PANTHER" id="PTHR11089:SF30">
    <property type="entry name" value="GUANINE NUCLEOTIDE-BINDING PROTEIN-LIKE 3 HOMOLOG"/>
    <property type="match status" value="1"/>
</dbReference>
<dbReference type="Pfam" id="PF08701">
    <property type="entry name" value="GN3L_Grn1"/>
    <property type="match status" value="1"/>
</dbReference>
<sequence>MAKLCLKKKSKRIKASTRYKIEKKVREHNRKIKKEAKKKAKGRKNKMITVPNICPFKTEILQEVAEYKKRKEEERLKQREIWKTEQEKKKGLEDLIADANAKVSLYEQFEDEPMKDDEIKVNEKSDGSVKAYYKEFKKVIEAADVVLEVVDARDPMGTRCKQVESAVMQSPARKRLIIVVNKADLVPRDNLEKWLEVLRGSFPTVAFKASTQTQAQRLGRRKMSKKKHKSAGAELKVSSCVGAELLMSLLGNYCRNNGIKTAIRVGVVGLPNVGKSSIINSLKRNRACSVGATPGVTKAMQEVQLDSKIKLLDSPGVVFASSKSMTEGSFALKNAVKVESVDPIPAATAILQRCTKRQMMDLYCLPEYETPEEFFALKAHRQGKLKSGGVVDLDRAARGLIDDWNSGKIRYYTVPPEKVNSEVSATIVTQMSQEFDLESYAQMEIDMLQELPESYSACPAVPVPSAGPVDAAMDQDKGPFSELLPENIVLEEAVKGFEQRAKKKRKRASKEAKRENDAELDKQLLLPGNERKAKKLLKLMAKKQKKQARRTEKAVAEVAGNLENFSL</sequence>
<dbReference type="AlphaFoldDB" id="A0A1B6G1X2"/>
<evidence type="ECO:0000259" key="8">
    <source>
        <dbReference type="PROSITE" id="PS51721"/>
    </source>
</evidence>
<keyword evidence="5" id="KW-0539">Nucleus</keyword>
<dbReference type="Pfam" id="PF01926">
    <property type="entry name" value="MMR_HSR1"/>
    <property type="match status" value="1"/>
</dbReference>
<dbReference type="PANTHER" id="PTHR11089">
    <property type="entry name" value="GTP-BINDING PROTEIN-RELATED"/>
    <property type="match status" value="1"/>
</dbReference>
<dbReference type="InterPro" id="IPR050755">
    <property type="entry name" value="TRAFAC_YlqF/YawG_RiboMat"/>
</dbReference>
<dbReference type="Gene3D" id="1.10.1580.10">
    <property type="match status" value="1"/>
</dbReference>
<dbReference type="InterPro" id="IPR027417">
    <property type="entry name" value="P-loop_NTPase"/>
</dbReference>
<feature type="region of interest" description="Disordered" evidence="7">
    <location>
        <begin position="505"/>
        <end position="525"/>
    </location>
</feature>
<protein>
    <recommendedName>
        <fullName evidence="6">Guanine nucleotide-binding protein-like 3 homolog</fullName>
    </recommendedName>
</protein>
<accession>A0A1B6G1X2</accession>
<dbReference type="EMBL" id="GECZ01013339">
    <property type="protein sequence ID" value="JAS56430.1"/>
    <property type="molecule type" value="Transcribed_RNA"/>
</dbReference>
<evidence type="ECO:0000256" key="2">
    <source>
        <dbReference type="ARBA" id="ARBA00022741"/>
    </source>
</evidence>
<evidence type="ECO:0000256" key="7">
    <source>
        <dbReference type="SAM" id="MobiDB-lite"/>
    </source>
</evidence>
<proteinExistence type="predicted"/>
<evidence type="ECO:0000256" key="3">
    <source>
        <dbReference type="ARBA" id="ARBA00023054"/>
    </source>
</evidence>
<dbReference type="SUPFAM" id="SSF52540">
    <property type="entry name" value="P-loop containing nucleoside triphosphate hydrolases"/>
    <property type="match status" value="1"/>
</dbReference>
<comment type="subcellular location">
    <subcellularLocation>
        <location evidence="1">Nucleus</location>
    </subcellularLocation>
</comment>
<keyword evidence="4" id="KW-0342">GTP-binding</keyword>
<dbReference type="Gene3D" id="3.40.50.300">
    <property type="entry name" value="P-loop containing nucleotide triphosphate hydrolases"/>
    <property type="match status" value="1"/>
</dbReference>
<evidence type="ECO:0000256" key="1">
    <source>
        <dbReference type="ARBA" id="ARBA00004123"/>
    </source>
</evidence>
<name>A0A1B6G1X2_9HEMI</name>
<feature type="domain" description="CP-type G" evidence="8">
    <location>
        <begin position="133"/>
        <end position="320"/>
    </location>
</feature>
<dbReference type="GO" id="GO:0005525">
    <property type="term" value="F:GTP binding"/>
    <property type="evidence" value="ECO:0007669"/>
    <property type="project" value="UniProtKB-KW"/>
</dbReference>
<dbReference type="PROSITE" id="PS51721">
    <property type="entry name" value="G_CP"/>
    <property type="match status" value="1"/>
</dbReference>
<dbReference type="CDD" id="cd04178">
    <property type="entry name" value="Nucleostemin_like"/>
    <property type="match status" value="1"/>
</dbReference>
<dbReference type="FunFam" id="1.10.1580.10:FF:000002">
    <property type="entry name" value="Guanine nucleotide-binding protein-like 3 (nucleolar)-like"/>
    <property type="match status" value="1"/>
</dbReference>
<dbReference type="InterPro" id="IPR030378">
    <property type="entry name" value="G_CP_dom"/>
</dbReference>
<evidence type="ECO:0000256" key="6">
    <source>
        <dbReference type="ARBA" id="ARBA00069022"/>
    </source>
</evidence>
<gene>
    <name evidence="9" type="ORF">g.15179</name>
</gene>
<keyword evidence="3" id="KW-0175">Coiled coil</keyword>
<dbReference type="FunFam" id="3.40.50.300:FF:000493">
    <property type="entry name" value="Guanine nucleotide-binding protein-like 3-like protein"/>
    <property type="match status" value="1"/>
</dbReference>
<organism evidence="9">
    <name type="scientific">Cuerna arida</name>
    <dbReference type="NCBI Taxonomy" id="1464854"/>
    <lineage>
        <taxon>Eukaryota</taxon>
        <taxon>Metazoa</taxon>
        <taxon>Ecdysozoa</taxon>
        <taxon>Arthropoda</taxon>
        <taxon>Hexapoda</taxon>
        <taxon>Insecta</taxon>
        <taxon>Pterygota</taxon>
        <taxon>Neoptera</taxon>
        <taxon>Paraneoptera</taxon>
        <taxon>Hemiptera</taxon>
        <taxon>Auchenorrhyncha</taxon>
        <taxon>Membracoidea</taxon>
        <taxon>Cicadellidae</taxon>
        <taxon>Cicadellinae</taxon>
        <taxon>Proconiini</taxon>
        <taxon>Cuerna</taxon>
    </lineage>
</organism>
<feature type="compositionally biased region" description="Basic and acidic residues" evidence="7">
    <location>
        <begin position="509"/>
        <end position="522"/>
    </location>
</feature>
<reference evidence="9" key="1">
    <citation type="submission" date="2015-11" db="EMBL/GenBank/DDBJ databases">
        <title>De novo transcriptome assembly of four potential Pierce s Disease insect vectors from Arizona vineyards.</title>
        <authorList>
            <person name="Tassone E.E."/>
        </authorList>
    </citation>
    <scope>NUCLEOTIDE SEQUENCE</scope>
</reference>
<dbReference type="GO" id="GO:0005730">
    <property type="term" value="C:nucleolus"/>
    <property type="evidence" value="ECO:0007669"/>
    <property type="project" value="TreeGrafter"/>
</dbReference>
<evidence type="ECO:0000256" key="5">
    <source>
        <dbReference type="ARBA" id="ARBA00023242"/>
    </source>
</evidence>
<dbReference type="InterPro" id="IPR023179">
    <property type="entry name" value="GTP-bd_ortho_bundle_sf"/>
</dbReference>
<dbReference type="InterPro" id="IPR006073">
    <property type="entry name" value="GTP-bd"/>
</dbReference>
<evidence type="ECO:0000256" key="4">
    <source>
        <dbReference type="ARBA" id="ARBA00023134"/>
    </source>
</evidence>
<keyword evidence="2" id="KW-0547">Nucleotide-binding</keyword>
<dbReference type="PRINTS" id="PR00326">
    <property type="entry name" value="GTP1OBG"/>
</dbReference>
<dbReference type="InterPro" id="IPR014813">
    <property type="entry name" value="Gnl3_N_dom"/>
</dbReference>
<evidence type="ECO:0000313" key="9">
    <source>
        <dbReference type="EMBL" id="JAS56430.1"/>
    </source>
</evidence>